<protein>
    <recommendedName>
        <fullName evidence="2">Integrase catalytic domain-containing protein</fullName>
    </recommendedName>
</protein>
<reference evidence="4" key="1">
    <citation type="journal article" date="2015" name="Proc. Natl. Acad. Sci. U.S.A.">
        <title>Genome sequence of the Asian Tiger mosquito, Aedes albopictus, reveals insights into its biology, genetics, and evolution.</title>
        <authorList>
            <person name="Chen X.G."/>
            <person name="Jiang X."/>
            <person name="Gu J."/>
            <person name="Xu M."/>
            <person name="Wu Y."/>
            <person name="Deng Y."/>
            <person name="Zhang C."/>
            <person name="Bonizzoni M."/>
            <person name="Dermauw W."/>
            <person name="Vontas J."/>
            <person name="Armbruster P."/>
            <person name="Huang X."/>
            <person name="Yang Y."/>
            <person name="Zhang H."/>
            <person name="He W."/>
            <person name="Peng H."/>
            <person name="Liu Y."/>
            <person name="Wu K."/>
            <person name="Chen J."/>
            <person name="Lirakis M."/>
            <person name="Topalis P."/>
            <person name="Van Leeuwen T."/>
            <person name="Hall A.B."/>
            <person name="Jiang X."/>
            <person name="Thorpe C."/>
            <person name="Mueller R.L."/>
            <person name="Sun C."/>
            <person name="Waterhouse R.M."/>
            <person name="Yan G."/>
            <person name="Tu Z.J."/>
            <person name="Fang X."/>
            <person name="James A.A."/>
        </authorList>
    </citation>
    <scope>NUCLEOTIDE SEQUENCE [LARGE SCALE GENOMIC DNA]</scope>
    <source>
        <strain evidence="4">Foshan</strain>
    </source>
</reference>
<feature type="region of interest" description="Disordered" evidence="1">
    <location>
        <begin position="418"/>
        <end position="461"/>
    </location>
</feature>
<dbReference type="Gene3D" id="2.40.70.10">
    <property type="entry name" value="Acid Proteases"/>
    <property type="match status" value="1"/>
</dbReference>
<dbReference type="Pfam" id="PF03564">
    <property type="entry name" value="DUF1759"/>
    <property type="match status" value="1"/>
</dbReference>
<dbReference type="Pfam" id="PF18701">
    <property type="entry name" value="DUF5641"/>
    <property type="match status" value="1"/>
</dbReference>
<dbReference type="GeneID" id="109400164"/>
<dbReference type="CDD" id="cd00303">
    <property type="entry name" value="retropepsin_like"/>
    <property type="match status" value="1"/>
</dbReference>
<dbReference type="SUPFAM" id="SSF56672">
    <property type="entry name" value="DNA/RNA polymerases"/>
    <property type="match status" value="1"/>
</dbReference>
<dbReference type="InterPro" id="IPR012337">
    <property type="entry name" value="RNaseH-like_sf"/>
</dbReference>
<dbReference type="InterPro" id="IPR008042">
    <property type="entry name" value="Retrotrans_Pao"/>
</dbReference>
<dbReference type="Pfam" id="PF17921">
    <property type="entry name" value="Integrase_H2C2"/>
    <property type="match status" value="1"/>
</dbReference>
<keyword evidence="4" id="KW-1185">Reference proteome</keyword>
<evidence type="ECO:0000256" key="1">
    <source>
        <dbReference type="SAM" id="MobiDB-lite"/>
    </source>
</evidence>
<dbReference type="Pfam" id="PF05380">
    <property type="entry name" value="Peptidase_A17"/>
    <property type="match status" value="1"/>
</dbReference>
<accession>A0ABM1YS98</accession>
<dbReference type="InterPro" id="IPR021109">
    <property type="entry name" value="Peptidase_aspartic_dom_sf"/>
</dbReference>
<dbReference type="InterPro" id="IPR043502">
    <property type="entry name" value="DNA/RNA_pol_sf"/>
</dbReference>
<dbReference type="Gene3D" id="3.30.70.270">
    <property type="match status" value="1"/>
</dbReference>
<dbReference type="InterPro" id="IPR041588">
    <property type="entry name" value="Integrase_H2C2"/>
</dbReference>
<evidence type="ECO:0000313" key="4">
    <source>
        <dbReference type="Proteomes" id="UP000069940"/>
    </source>
</evidence>
<dbReference type="PANTHER" id="PTHR47331">
    <property type="entry name" value="PHD-TYPE DOMAIN-CONTAINING PROTEIN"/>
    <property type="match status" value="1"/>
</dbReference>
<dbReference type="EnsemblMetazoa" id="AALFPA23_011715.R16640">
    <property type="protein sequence ID" value="AALFPA23_011715.P16640"/>
    <property type="gene ID" value="AALFPA23_011715"/>
</dbReference>
<dbReference type="InterPro" id="IPR043128">
    <property type="entry name" value="Rev_trsase/Diguanyl_cyclase"/>
</dbReference>
<evidence type="ECO:0000259" key="2">
    <source>
        <dbReference type="PROSITE" id="PS50994"/>
    </source>
</evidence>
<dbReference type="PROSITE" id="PS50994">
    <property type="entry name" value="INTEGRASE"/>
    <property type="match status" value="1"/>
</dbReference>
<dbReference type="Proteomes" id="UP000069940">
    <property type="component" value="Unassembled WGS sequence"/>
</dbReference>
<reference evidence="3" key="2">
    <citation type="submission" date="2025-05" db="UniProtKB">
        <authorList>
            <consortium name="EnsemblMetazoa"/>
        </authorList>
    </citation>
    <scope>IDENTIFICATION</scope>
    <source>
        <strain evidence="3">Foshan</strain>
    </source>
</reference>
<feature type="compositionally biased region" description="Low complexity" evidence="1">
    <location>
        <begin position="442"/>
        <end position="461"/>
    </location>
</feature>
<dbReference type="InterPro" id="IPR036397">
    <property type="entry name" value="RNaseH_sf"/>
</dbReference>
<dbReference type="Gene3D" id="3.30.420.10">
    <property type="entry name" value="Ribonuclease H-like superfamily/Ribonuclease H"/>
    <property type="match status" value="1"/>
</dbReference>
<dbReference type="RefSeq" id="XP_029728000.2">
    <property type="nucleotide sequence ID" value="XM_029872140.2"/>
</dbReference>
<proteinExistence type="predicted"/>
<dbReference type="Gene3D" id="3.10.10.10">
    <property type="entry name" value="HIV Type 1 Reverse Transcriptase, subunit A, domain 1"/>
    <property type="match status" value="1"/>
</dbReference>
<dbReference type="SUPFAM" id="SSF53098">
    <property type="entry name" value="Ribonuclease H-like"/>
    <property type="match status" value="1"/>
</dbReference>
<dbReference type="InterPro" id="IPR005312">
    <property type="entry name" value="DUF1759"/>
</dbReference>
<organism evidence="3 4">
    <name type="scientific">Aedes albopictus</name>
    <name type="common">Asian tiger mosquito</name>
    <name type="synonym">Stegomyia albopicta</name>
    <dbReference type="NCBI Taxonomy" id="7160"/>
    <lineage>
        <taxon>Eukaryota</taxon>
        <taxon>Metazoa</taxon>
        <taxon>Ecdysozoa</taxon>
        <taxon>Arthropoda</taxon>
        <taxon>Hexapoda</taxon>
        <taxon>Insecta</taxon>
        <taxon>Pterygota</taxon>
        <taxon>Neoptera</taxon>
        <taxon>Endopterygota</taxon>
        <taxon>Diptera</taxon>
        <taxon>Nematocera</taxon>
        <taxon>Culicoidea</taxon>
        <taxon>Culicidae</taxon>
        <taxon>Culicinae</taxon>
        <taxon>Aedini</taxon>
        <taxon>Aedes</taxon>
        <taxon>Stegomyia</taxon>
    </lineage>
</organism>
<sequence>MPPKTDPESNPVLLRGTKKHLLDAFEQLKTIFADGGEVLSDSVDAWSERLEQIAQEYRRVVCELETVHGDDSYKTERLNFDKSYCVMRAIALKLQRGNSTPPPPQAPRIVTNIRYPELSLPRFSGRLEDWCVFRDAFDSAIGCRTEISDYEKFQYLKGLVQGDASRIVNSVPVSQDGYRDAWRALKLRYENKRQLVRCHIQALFDTPAMRRESAEELLNLVDRFEQHLAVLKRLGEDTLAWSSLLVFQLSIRLHPNTLKEWENHCVRLDSDNVAAVLGGTAEGDEDDDEEDLPSYVRMVNYLQNYARVLQSVGPFRDRDAKSKPVRSAVHVSSPPVSSIPKSPRTCAKCHQDHFLYQCPDFNKLSENQRLEFAKNLKLCLNCLRKVDHFAKACPWKTCNRCSKKHHTLLHGANFALPTSSGSQPSRPIAMVAQPSSPPQTPRAPSLQDSRSSSSSTLSAQSQPPFAYTNLNVAMMTCDTVKVPNTVILPTALVEIEGNKGRKVLARCLLDSGSQSNFMTSALCQELHLSRTNAPSPVVISGIGQATIKSNQMVSAKLSSLTSAFSVEPQFLVLPSLAVKLPVSTISIQEWPIPTRVTLADPAFFVSQKVDIILGAEYFFDILRYGRIQLGEKLPSLQNTVLGWIVSGSCPVADHDHADPRACFTTHTTRIEELLQKFWELETVRETKPWSPEEKYCEQHFVDNTAHNEDGRYVVKLPKREELLLQLRDNQGQAAKRFYLLERSLQVNPEKKVLYHNFIQQYLDMGHMREVSSQELGQGPQFFLPHHGVLKMDSATTKLRTVFDGSCKSSSGISLNDVLLAGPTIQDALVEIVVRFRMHHFVIAADIEKMFRQILVHPEDQPLSRIWFRFDSEHPLKAYQLVTVTYGLNNSPFLATRVLKQLSEDEEVNFPLAAPIARKDFYMDNLLSGCSDETELTTIVSQMIELLRAGGFPLRQWSSNCQAVLDVIPEELRETRTLLELDENNPISALGLLWEPASDKLAFKLPNLKENAPLTKRTVLSQMSSLFDPLGLLGPAIVRAKILMQSLWKQHLDWDAPLPEGFRKDWHEFQDSIPFIRDFKVSRAVVKYPYHRLELHGFSDASELAYGACIYLRSVNENNKCTVELLIAKSRVAPINSKSVPRLELSAALLLAHLLELVSKSTSLSVPVYLWTDSTVVLSWLAAPPSTWKTFVANRVAEIQEITSSAVWNHVPSEDNPADMISRGVNLRDLTECTFWWHGPRWLRLSTLPWPDKYVVNIEQSEELEPRKTVALPIIAESEDIIDRYSQLGRLLRVCAWGHRFRENTRREVTDRATGPLSSAEIDYALVGLVRRVQEEHFGPEIAQLEQGLPVGKKSKLRFLKPSLVQGVIRVGGRLHHSALSVDEKHPIVLPAKHHLTWLIAASEHARTLHGGPTLLLSLLRQRFWPLNGRNLARSVVHQCVTCARARPRLLEQMMGDLPPVRVNRSFPFDNVGVDFAGPLYVRHSSRKAASIKVYVAVYVCLGIKAVHLDLVPDLTTEGFVASLRRFVGRRGKPHHIYCDNGRNFVGAQRELAELRRLFLSQAHKDAVTKECTDGGIEFHFIPPRSPSMGGIWEAAVKSMKFHLRRVVGNALLTETELRTVLIQIEATLNSRPISPMSEDPQDLEPLTPGHFLVGRPLNAIPEPDLGHVSEKRLSRWQRVQNLSQHFWRRWSRDYLSNLQNRYRWTDVSANLVKNTIVLLQDENLPPQKWAIGRIVEVHPGKDGLVRVVSVRTAAGVTQRAVSKLCLLPVEIDAELATAPLSVVSRPAPDEEE</sequence>
<dbReference type="InterPro" id="IPR040676">
    <property type="entry name" value="DUF5641"/>
</dbReference>
<dbReference type="PANTHER" id="PTHR47331:SF5">
    <property type="entry name" value="RIBONUCLEASE H"/>
    <property type="match status" value="1"/>
</dbReference>
<dbReference type="InterPro" id="IPR001584">
    <property type="entry name" value="Integrase_cat-core"/>
</dbReference>
<feature type="domain" description="Integrase catalytic" evidence="2">
    <location>
        <begin position="1463"/>
        <end position="1656"/>
    </location>
</feature>
<name>A0ABM1YS98_AEDAL</name>
<dbReference type="CDD" id="cd01644">
    <property type="entry name" value="RT_pepA17"/>
    <property type="match status" value="1"/>
</dbReference>
<evidence type="ECO:0000313" key="3">
    <source>
        <dbReference type="EnsemblMetazoa" id="AALFPA23_011715.P16640"/>
    </source>
</evidence>